<sequence>MMKIEIWSDFVCPFCYIGKRRLEQALDSFPHKDKVEVVYKSFELNPPGSIDTSLKIDEALAKKYGTSIEEAKRMNENVAQQAATVGLDFKFDIVSETFDAHRLAKFAESKGKATEVTERLLHAYFSENKNVGDHQVLLDLAVELGLDRAEVESVLKGNDFAKDVRIDEAEAKEIGVRGVPFFVINQKYAISGAQPPETFSSALQQVWEEESQKKTLQPLAQSNEDGAFCAEDGCEVPSQHKE</sequence>
<proteinExistence type="predicted"/>
<feature type="domain" description="DSBA-like thioredoxin" evidence="1">
    <location>
        <begin position="4"/>
        <end position="204"/>
    </location>
</feature>
<evidence type="ECO:0000313" key="2">
    <source>
        <dbReference type="EMBL" id="TWI58163.1"/>
    </source>
</evidence>
<dbReference type="Proteomes" id="UP000315711">
    <property type="component" value="Unassembled WGS sequence"/>
</dbReference>
<keyword evidence="2" id="KW-0413">Isomerase</keyword>
<dbReference type="PANTHER" id="PTHR13887:SF41">
    <property type="entry name" value="THIOREDOXIN SUPERFAMILY PROTEIN"/>
    <property type="match status" value="1"/>
</dbReference>
<dbReference type="InterPro" id="IPR036249">
    <property type="entry name" value="Thioredoxin-like_sf"/>
</dbReference>
<name>A0A562QNB9_9BACI</name>
<dbReference type="Gene3D" id="3.40.30.10">
    <property type="entry name" value="Glutaredoxin"/>
    <property type="match status" value="1"/>
</dbReference>
<dbReference type="PANTHER" id="PTHR13887">
    <property type="entry name" value="GLUTATHIONE S-TRANSFERASE KAPPA"/>
    <property type="match status" value="1"/>
</dbReference>
<keyword evidence="3" id="KW-1185">Reference proteome</keyword>
<dbReference type="GO" id="GO:0016853">
    <property type="term" value="F:isomerase activity"/>
    <property type="evidence" value="ECO:0007669"/>
    <property type="project" value="UniProtKB-KW"/>
</dbReference>
<evidence type="ECO:0000259" key="1">
    <source>
        <dbReference type="Pfam" id="PF01323"/>
    </source>
</evidence>
<dbReference type="AlphaFoldDB" id="A0A562QNB9"/>
<reference evidence="2 3" key="1">
    <citation type="journal article" date="2015" name="Stand. Genomic Sci.">
        <title>Genomic Encyclopedia of Bacterial and Archaeal Type Strains, Phase III: the genomes of soil and plant-associated and newly described type strains.</title>
        <authorList>
            <person name="Whitman W.B."/>
            <person name="Woyke T."/>
            <person name="Klenk H.P."/>
            <person name="Zhou Y."/>
            <person name="Lilburn T.G."/>
            <person name="Beck B.J."/>
            <person name="De Vos P."/>
            <person name="Vandamme P."/>
            <person name="Eisen J.A."/>
            <person name="Garrity G."/>
            <person name="Hugenholtz P."/>
            <person name="Kyrpides N.C."/>
        </authorList>
    </citation>
    <scope>NUCLEOTIDE SEQUENCE [LARGE SCALE GENOMIC DNA]</scope>
    <source>
        <strain evidence="2 3">CGMCC 1.10116</strain>
    </source>
</reference>
<protein>
    <submittedName>
        <fullName evidence="2">Putative DsbA family dithiol-disulfide isomerase</fullName>
    </submittedName>
</protein>
<accession>A0A562QNB9</accession>
<dbReference type="GO" id="GO:0016491">
    <property type="term" value="F:oxidoreductase activity"/>
    <property type="evidence" value="ECO:0007669"/>
    <property type="project" value="InterPro"/>
</dbReference>
<comment type="caution">
    <text evidence="2">The sequence shown here is derived from an EMBL/GenBank/DDBJ whole genome shotgun (WGS) entry which is preliminary data.</text>
</comment>
<dbReference type="CDD" id="cd03024">
    <property type="entry name" value="DsbA_FrnE"/>
    <property type="match status" value="1"/>
</dbReference>
<dbReference type="Pfam" id="PF01323">
    <property type="entry name" value="DSBA"/>
    <property type="match status" value="1"/>
</dbReference>
<gene>
    <name evidence="2" type="ORF">IQ10_01496</name>
</gene>
<dbReference type="InterPro" id="IPR001853">
    <property type="entry name" value="DSBA-like_thioredoxin_dom"/>
</dbReference>
<dbReference type="SUPFAM" id="SSF52833">
    <property type="entry name" value="Thioredoxin-like"/>
    <property type="match status" value="1"/>
</dbReference>
<organism evidence="2 3">
    <name type="scientific">Halalkalibacter nanhaiisediminis</name>
    <dbReference type="NCBI Taxonomy" id="688079"/>
    <lineage>
        <taxon>Bacteria</taxon>
        <taxon>Bacillati</taxon>
        <taxon>Bacillota</taxon>
        <taxon>Bacilli</taxon>
        <taxon>Bacillales</taxon>
        <taxon>Bacillaceae</taxon>
        <taxon>Halalkalibacter</taxon>
    </lineage>
</organism>
<dbReference type="EMBL" id="VLKZ01000003">
    <property type="protein sequence ID" value="TWI58163.1"/>
    <property type="molecule type" value="Genomic_DNA"/>
</dbReference>
<evidence type="ECO:0000313" key="3">
    <source>
        <dbReference type="Proteomes" id="UP000315711"/>
    </source>
</evidence>